<dbReference type="Proteomes" id="UP000225277">
    <property type="component" value="Unassembled WGS sequence"/>
</dbReference>
<dbReference type="RefSeq" id="XP_023625264.1">
    <property type="nucleotide sequence ID" value="XM_023769496.1"/>
</dbReference>
<name>A0A2D3V751_9PEZI</name>
<reference evidence="1 2" key="1">
    <citation type="submission" date="2016-03" db="EMBL/GenBank/DDBJ databases">
        <authorList>
            <person name="Ploux O."/>
        </authorList>
    </citation>
    <scope>NUCLEOTIDE SEQUENCE [LARGE SCALE GENOMIC DNA]</scope>
    <source>
        <strain evidence="1 2">URUG2</strain>
    </source>
</reference>
<protein>
    <submittedName>
        <fullName evidence="1">Uncharacterized protein</fullName>
    </submittedName>
</protein>
<dbReference type="EMBL" id="FJUY01000005">
    <property type="protein sequence ID" value="CZT18374.1"/>
    <property type="molecule type" value="Genomic_DNA"/>
</dbReference>
<gene>
    <name evidence="1" type="ORF">RCC_04218</name>
</gene>
<dbReference type="OrthoDB" id="10670135at2759"/>
<evidence type="ECO:0000313" key="2">
    <source>
        <dbReference type="Proteomes" id="UP000225277"/>
    </source>
</evidence>
<proteinExistence type="predicted"/>
<keyword evidence="2" id="KW-1185">Reference proteome</keyword>
<sequence length="292" mass="33292">MNYKRIANRPDLERRDEHYTKFDVFERHLIKSVAVIAAYDCPQHDPKTLCSCPTALAAHSPATKELLIYIHFVQAWEQWLLNNDAAFIFTDDYNGKKWFQTLRKQSAQFLVIAFAKITFRPGMLAPAGLLEDTIGAMLAFWDDRASTWKSKFGNKEAARRDLKACLPGDAGSFLYGRELEGSENIPRHKLGQGLLVTQRFLLDPHDDHHRNEVFLLPLLPRVGNSCVYLRHKLLGVRRCHENCGQVMPALKQLAIEGFRNSRSPCDQVNWGFDEIQRSILNVTLDDPVDGAS</sequence>
<evidence type="ECO:0000313" key="1">
    <source>
        <dbReference type="EMBL" id="CZT18374.1"/>
    </source>
</evidence>
<dbReference type="GeneID" id="35599395"/>
<organism evidence="1 2">
    <name type="scientific">Ramularia collo-cygni</name>
    <dbReference type="NCBI Taxonomy" id="112498"/>
    <lineage>
        <taxon>Eukaryota</taxon>
        <taxon>Fungi</taxon>
        <taxon>Dikarya</taxon>
        <taxon>Ascomycota</taxon>
        <taxon>Pezizomycotina</taxon>
        <taxon>Dothideomycetes</taxon>
        <taxon>Dothideomycetidae</taxon>
        <taxon>Mycosphaerellales</taxon>
        <taxon>Mycosphaerellaceae</taxon>
        <taxon>Ramularia</taxon>
    </lineage>
</organism>
<accession>A0A2D3V751</accession>
<dbReference type="AlphaFoldDB" id="A0A2D3V751"/>